<evidence type="ECO:0000256" key="6">
    <source>
        <dbReference type="ARBA" id="ARBA00023136"/>
    </source>
</evidence>
<sequence>MIRLRTVFLFSVIAIILPSVAIGAQDNIAEVGSVYPGDIVAPVEEGKSNSGAARDTFTANSKLEHALGPASYLVTEQQSASDFTTAIRRAVGRHPAFHATASDLGEANAVRHRAKSALYPQLSAQLNGDYSLTREFATGTDNVVESLRPREQYTAGISASQLIFDGGATIQRIRGARALDREYKFAMSSQINNLALSALTAYHDVAAHQALVAFAEAFIRRNEEILADVKERERLGAGSRADVTRAFARLSAARARLSEIQESKLFTDIAYEEFFGDAPPKLKRPGMATPDVNSRNETVATALEQNPEISVAQARLDARQADVKVAKSARMPEVRLSVDAVKYDIFEGGDDFDVRAGLKINYNIFGGGSRAADIAIARSRARKEKYNEERIRQDVAREAAMAYERLQSADARLSSLADALVAHDETRELVLERYKLSRGDLIDVLQAENDYFDAGVAYLIGLSGRDIAGYALMEHTGDLLRLFSPENEYNEVRFGDANG</sequence>
<evidence type="ECO:0000313" key="10">
    <source>
        <dbReference type="Proteomes" id="UP001560685"/>
    </source>
</evidence>
<dbReference type="InterPro" id="IPR051906">
    <property type="entry name" value="TolC-like"/>
</dbReference>
<protein>
    <submittedName>
        <fullName evidence="9">TolC family protein</fullName>
    </submittedName>
</protein>
<keyword evidence="8" id="KW-0732">Signal</keyword>
<evidence type="ECO:0000256" key="7">
    <source>
        <dbReference type="ARBA" id="ARBA00023237"/>
    </source>
</evidence>
<comment type="subcellular location">
    <subcellularLocation>
        <location evidence="1">Cell outer membrane</location>
    </subcellularLocation>
</comment>
<keyword evidence="7" id="KW-0998">Cell outer membrane</keyword>
<feature type="signal peptide" evidence="8">
    <location>
        <begin position="1"/>
        <end position="24"/>
    </location>
</feature>
<dbReference type="Gene3D" id="1.20.1600.10">
    <property type="entry name" value="Outer membrane efflux proteins (OEP)"/>
    <property type="match status" value="1"/>
</dbReference>
<comment type="caution">
    <text evidence="9">The sequence shown here is derived from an EMBL/GenBank/DDBJ whole genome shotgun (WGS) entry which is preliminary data.</text>
</comment>
<proteinExistence type="inferred from homology"/>
<keyword evidence="3" id="KW-0813">Transport</keyword>
<name>A0ABV3Z3A0_9PROT</name>
<evidence type="ECO:0000256" key="8">
    <source>
        <dbReference type="SAM" id="SignalP"/>
    </source>
</evidence>
<evidence type="ECO:0000256" key="1">
    <source>
        <dbReference type="ARBA" id="ARBA00004442"/>
    </source>
</evidence>
<comment type="similarity">
    <text evidence="2">Belongs to the outer membrane factor (OMF) (TC 1.B.17) family.</text>
</comment>
<dbReference type="EMBL" id="JBEHZE010000001">
    <property type="protein sequence ID" value="MEX6632504.1"/>
    <property type="molecule type" value="Genomic_DNA"/>
</dbReference>
<dbReference type="Proteomes" id="UP001560685">
    <property type="component" value="Unassembled WGS sequence"/>
</dbReference>
<evidence type="ECO:0000313" key="9">
    <source>
        <dbReference type="EMBL" id="MEX6632504.1"/>
    </source>
</evidence>
<dbReference type="SUPFAM" id="SSF56954">
    <property type="entry name" value="Outer membrane efflux proteins (OEP)"/>
    <property type="match status" value="1"/>
</dbReference>
<dbReference type="RefSeq" id="WP_369312428.1">
    <property type="nucleotide sequence ID" value="NZ_JBEHZE010000001.1"/>
</dbReference>
<evidence type="ECO:0000256" key="3">
    <source>
        <dbReference type="ARBA" id="ARBA00022448"/>
    </source>
</evidence>
<evidence type="ECO:0000256" key="2">
    <source>
        <dbReference type="ARBA" id="ARBA00007613"/>
    </source>
</evidence>
<evidence type="ECO:0000256" key="5">
    <source>
        <dbReference type="ARBA" id="ARBA00022692"/>
    </source>
</evidence>
<dbReference type="InterPro" id="IPR003423">
    <property type="entry name" value="OMP_efflux"/>
</dbReference>
<feature type="chain" id="PRO_5046278639" evidence="8">
    <location>
        <begin position="25"/>
        <end position="499"/>
    </location>
</feature>
<organism evidence="9 10">
    <name type="scientific">Hyphococcus lacteus</name>
    <dbReference type="NCBI Taxonomy" id="3143536"/>
    <lineage>
        <taxon>Bacteria</taxon>
        <taxon>Pseudomonadati</taxon>
        <taxon>Pseudomonadota</taxon>
        <taxon>Alphaproteobacteria</taxon>
        <taxon>Parvularculales</taxon>
        <taxon>Parvularculaceae</taxon>
        <taxon>Hyphococcus</taxon>
    </lineage>
</organism>
<dbReference type="PANTHER" id="PTHR30026:SF20">
    <property type="entry name" value="OUTER MEMBRANE PROTEIN TOLC"/>
    <property type="match status" value="1"/>
</dbReference>
<keyword evidence="5" id="KW-0812">Transmembrane</keyword>
<keyword evidence="6" id="KW-0472">Membrane</keyword>
<dbReference type="PANTHER" id="PTHR30026">
    <property type="entry name" value="OUTER MEMBRANE PROTEIN TOLC"/>
    <property type="match status" value="1"/>
</dbReference>
<keyword evidence="10" id="KW-1185">Reference proteome</keyword>
<gene>
    <name evidence="9" type="ORF">ABFZ84_02990</name>
</gene>
<evidence type="ECO:0000256" key="4">
    <source>
        <dbReference type="ARBA" id="ARBA00022452"/>
    </source>
</evidence>
<reference evidence="9 10" key="1">
    <citation type="submission" date="2024-05" db="EMBL/GenBank/DDBJ databases">
        <title>Three bacterial strains, DH-69, EH-24, and ECK-19 isolated from coastal sediments.</title>
        <authorList>
            <person name="Ye Y.-Q."/>
            <person name="Du Z.-J."/>
        </authorList>
    </citation>
    <scope>NUCLEOTIDE SEQUENCE [LARGE SCALE GENOMIC DNA]</scope>
    <source>
        <strain evidence="9 10">ECK-19</strain>
    </source>
</reference>
<accession>A0ABV3Z3A0</accession>
<keyword evidence="4" id="KW-1134">Transmembrane beta strand</keyword>
<dbReference type="Pfam" id="PF02321">
    <property type="entry name" value="OEP"/>
    <property type="match status" value="2"/>
</dbReference>